<evidence type="ECO:0000313" key="5">
    <source>
        <dbReference type="Proteomes" id="UP000001542"/>
    </source>
</evidence>
<evidence type="ECO:0000256" key="2">
    <source>
        <dbReference type="ARBA" id="ARBA00022737"/>
    </source>
</evidence>
<dbReference type="SMART" id="SM01302">
    <property type="entry name" value="Raptor_N"/>
    <property type="match status" value="1"/>
</dbReference>
<keyword evidence="1" id="KW-0853">WD repeat</keyword>
<dbReference type="PANTHER" id="PTHR12848:SF16">
    <property type="entry name" value="REGULATORY-ASSOCIATED PROTEIN OF MTOR"/>
    <property type="match status" value="1"/>
</dbReference>
<name>A2E336_TRIV3</name>
<dbReference type="GO" id="GO:0031929">
    <property type="term" value="P:TOR signaling"/>
    <property type="evidence" value="ECO:0000318"/>
    <property type="project" value="GO_Central"/>
</dbReference>
<keyword evidence="2" id="KW-0677">Repeat</keyword>
<dbReference type="InterPro" id="IPR036322">
    <property type="entry name" value="WD40_repeat_dom_sf"/>
</dbReference>
<dbReference type="GO" id="GO:0010506">
    <property type="term" value="P:regulation of autophagy"/>
    <property type="evidence" value="ECO:0000318"/>
    <property type="project" value="GO_Central"/>
</dbReference>
<dbReference type="SUPFAM" id="SSF48371">
    <property type="entry name" value="ARM repeat"/>
    <property type="match status" value="1"/>
</dbReference>
<organism evidence="4 5">
    <name type="scientific">Trichomonas vaginalis (strain ATCC PRA-98 / G3)</name>
    <dbReference type="NCBI Taxonomy" id="412133"/>
    <lineage>
        <taxon>Eukaryota</taxon>
        <taxon>Metamonada</taxon>
        <taxon>Parabasalia</taxon>
        <taxon>Trichomonadida</taxon>
        <taxon>Trichomonadidae</taxon>
        <taxon>Trichomonas</taxon>
    </lineage>
</organism>
<keyword evidence="5" id="KW-1185">Reference proteome</keyword>
<dbReference type="GO" id="GO:0071230">
    <property type="term" value="P:cellular response to amino acid stimulus"/>
    <property type="evidence" value="ECO:0000318"/>
    <property type="project" value="GO_Central"/>
</dbReference>
<dbReference type="AlphaFoldDB" id="A2E336"/>
<dbReference type="GO" id="GO:0030307">
    <property type="term" value="P:positive regulation of cell growth"/>
    <property type="evidence" value="ECO:0000318"/>
    <property type="project" value="GO_Central"/>
</dbReference>
<dbReference type="PANTHER" id="PTHR12848">
    <property type="entry name" value="REGULATORY-ASSOCIATED PROTEIN OF MTOR"/>
    <property type="match status" value="1"/>
</dbReference>
<dbReference type="InParanoid" id="A2E336"/>
<proteinExistence type="predicted"/>
<dbReference type="SUPFAM" id="SSF50978">
    <property type="entry name" value="WD40 repeat-like"/>
    <property type="match status" value="1"/>
</dbReference>
<dbReference type="InterPro" id="IPR016024">
    <property type="entry name" value="ARM-type_fold"/>
</dbReference>
<dbReference type="FunCoup" id="A2E336">
    <property type="interactions" value="370"/>
</dbReference>
<dbReference type="Proteomes" id="UP000001542">
    <property type="component" value="Unassembled WGS sequence"/>
</dbReference>
<dbReference type="GO" id="GO:0030674">
    <property type="term" value="F:protein-macromolecule adaptor activity"/>
    <property type="evidence" value="ECO:0000318"/>
    <property type="project" value="GO_Central"/>
</dbReference>
<accession>A2E336</accession>
<dbReference type="eggNOG" id="KOG1517">
    <property type="taxonomic scope" value="Eukaryota"/>
</dbReference>
<dbReference type="SMR" id="A2E336"/>
<dbReference type="GO" id="GO:0005737">
    <property type="term" value="C:cytoplasm"/>
    <property type="evidence" value="ECO:0000318"/>
    <property type="project" value="GO_Central"/>
</dbReference>
<dbReference type="GO" id="GO:0031931">
    <property type="term" value="C:TORC1 complex"/>
    <property type="evidence" value="ECO:0000318"/>
    <property type="project" value="GO_Central"/>
</dbReference>
<dbReference type="STRING" id="5722.A2E336"/>
<dbReference type="Gene3D" id="2.130.10.10">
    <property type="entry name" value="YVTN repeat-like/Quinoprotein amine dehydrogenase"/>
    <property type="match status" value="1"/>
</dbReference>
<dbReference type="VEuPathDB" id="TrichDB:TVAG_405180"/>
<feature type="domain" description="Raptor N-terminal CASPase-like" evidence="3">
    <location>
        <begin position="52"/>
        <end position="203"/>
    </location>
</feature>
<dbReference type="GO" id="GO:0009267">
    <property type="term" value="P:cellular response to starvation"/>
    <property type="evidence" value="ECO:0000318"/>
    <property type="project" value="GO_Central"/>
</dbReference>
<gene>
    <name evidence="4" type="ORF">TVAG_405180</name>
</gene>
<dbReference type="Pfam" id="PF14538">
    <property type="entry name" value="Raptor_N"/>
    <property type="match status" value="1"/>
</dbReference>
<evidence type="ECO:0000313" key="4">
    <source>
        <dbReference type="EMBL" id="EAY12972.1"/>
    </source>
</evidence>
<dbReference type="InterPro" id="IPR004083">
    <property type="entry name" value="Raptor"/>
</dbReference>
<protein>
    <recommendedName>
        <fullName evidence="3">Raptor N-terminal CASPase-like domain-containing protein</fullName>
    </recommendedName>
</protein>
<dbReference type="PRINTS" id="PR01547">
    <property type="entry name" value="YEAST176DUF"/>
</dbReference>
<evidence type="ECO:0000256" key="1">
    <source>
        <dbReference type="ARBA" id="ARBA00022574"/>
    </source>
</evidence>
<sequence length="1101" mass="126068">MSPSIRSLSVDGFKDVNIQALITMNIPLNLPYIHESKLQIKQYGQSIIKASNYSKSSIFIVLPFLEQTQENQTEYCKLYPFYVYWIQISNTTQTLLSSVILKEINAGFSDIFPRHSIISNEKYFTRIPCYLQKMRQDDQFSQLVFHFIGYNTSYISDDRINFISQSKGEIISTPIIEIFNSLEHDFITIFDGSNSGCALDIFKKFEVSNSDKIISNGKDFFVLCSCSSNESMPKNPYLPRDFLTSTLLSPVRVLILCFLINYYPEKLTDHEFQPLTDIDPEITDYLNQEIIAITETIAYECLPKELFLYLFRTDDNVAKLFQRFILAQYLLSNFNIHPVSYPELPQLQHHHAWSHLRFTLEKYVLSKHKIISQNESDLFQSVISSFFKNINSKNMDKTVINVASIIPSIFSSAIELYAPLSYYASLSPENRNEVIGILNFKKLFSLLFKQMHSTTLYHSIAYLTMTSLMANNKSILSVVEQPDLQFLFDKIMDRKVSPVTRTILTAILTRIVDSYQSAHNFFITEIVFKNFCSNIKELEIQPLIWQFILMKQVFKHFSIDRVNFHDENVHIQISALMMHNSYELRASMIALLSNFMQTGNPTLNRHLFTSILPLCLDMSYLVRYQFLMFIIRYLASSRVDIEAKIYKPPSISSFSQFFDVLFHSGLHYSQLLSSFSLLQSVSARIASNQNSEINCIKNGLFIINFLTQDPSPIVRETAIKALDLFKKHDRQEVAPPFNSSSQNLATIQSRAEVVSENFDIPDDFSVLYSNLCAQLLKSEQWNQENYQKPFCKENNAEEKSFMPSKIKLRNKKLVGDRHIERLAFVNREMVVQTSPKTISILENNLALRKSFTFPSVISSITTHNINQTDIVSCATNDGVIHLYDPKENSILTSFRSTMENSPQIITTSLSSNKIAVSGGQSSNAVRLFDISCQKFIGEWNIPDKSTISCLYIHENDENLCICGLNNGYLVPVDFRDDQMNKRTPLGVRDDKVINICGIRCQRQVIYASTASGRIMSWDVRGSYVSLVSERRDFCTGFDSSPNFPILFYSSTQDKPAILSPSGQKATEIDCFKGSMICTSKENDLVAFAETNGNVQVFEVLL</sequence>
<dbReference type="InterPro" id="IPR029347">
    <property type="entry name" value="Raptor_N"/>
</dbReference>
<reference evidence="4" key="1">
    <citation type="submission" date="2006-10" db="EMBL/GenBank/DDBJ databases">
        <authorList>
            <person name="Amadeo P."/>
            <person name="Zhao Q."/>
            <person name="Wortman J."/>
            <person name="Fraser-Liggett C."/>
            <person name="Carlton J."/>
        </authorList>
    </citation>
    <scope>NUCLEOTIDE SEQUENCE</scope>
    <source>
        <strain evidence="4">G3</strain>
    </source>
</reference>
<dbReference type="OrthoDB" id="10262360at2759"/>
<dbReference type="KEGG" id="tva:4770944"/>
<dbReference type="VEuPathDB" id="TrichDB:TVAGG3_0848350"/>
<dbReference type="RefSeq" id="XP_001325195.1">
    <property type="nucleotide sequence ID" value="XM_001325160.1"/>
</dbReference>
<reference evidence="4" key="2">
    <citation type="journal article" date="2007" name="Science">
        <title>Draft genome sequence of the sexually transmitted pathogen Trichomonas vaginalis.</title>
        <authorList>
            <person name="Carlton J.M."/>
            <person name="Hirt R.P."/>
            <person name="Silva J.C."/>
            <person name="Delcher A.L."/>
            <person name="Schatz M."/>
            <person name="Zhao Q."/>
            <person name="Wortman J.R."/>
            <person name="Bidwell S.L."/>
            <person name="Alsmark U.C.M."/>
            <person name="Besteiro S."/>
            <person name="Sicheritz-Ponten T."/>
            <person name="Noel C.J."/>
            <person name="Dacks J.B."/>
            <person name="Foster P.G."/>
            <person name="Simillion C."/>
            <person name="Van de Peer Y."/>
            <person name="Miranda-Saavedra D."/>
            <person name="Barton G.J."/>
            <person name="Westrop G.D."/>
            <person name="Mueller S."/>
            <person name="Dessi D."/>
            <person name="Fiori P.L."/>
            <person name="Ren Q."/>
            <person name="Paulsen I."/>
            <person name="Zhang H."/>
            <person name="Bastida-Corcuera F.D."/>
            <person name="Simoes-Barbosa A."/>
            <person name="Brown M.T."/>
            <person name="Hayes R.D."/>
            <person name="Mukherjee M."/>
            <person name="Okumura C.Y."/>
            <person name="Schneider R."/>
            <person name="Smith A.J."/>
            <person name="Vanacova S."/>
            <person name="Villalvazo M."/>
            <person name="Haas B.J."/>
            <person name="Pertea M."/>
            <person name="Feldblyum T.V."/>
            <person name="Utterback T.R."/>
            <person name="Shu C.L."/>
            <person name="Osoegawa K."/>
            <person name="de Jong P.J."/>
            <person name="Hrdy I."/>
            <person name="Horvathova L."/>
            <person name="Zubacova Z."/>
            <person name="Dolezal P."/>
            <person name="Malik S.B."/>
            <person name="Logsdon J.M. Jr."/>
            <person name="Henze K."/>
            <person name="Gupta A."/>
            <person name="Wang C.C."/>
            <person name="Dunne R.L."/>
            <person name="Upcroft J.A."/>
            <person name="Upcroft P."/>
            <person name="White O."/>
            <person name="Salzberg S.L."/>
            <person name="Tang P."/>
            <person name="Chiu C.-H."/>
            <person name="Lee Y.-S."/>
            <person name="Embley T.M."/>
            <person name="Coombs G.H."/>
            <person name="Mottram J.C."/>
            <person name="Tachezy J."/>
            <person name="Fraser-Liggett C.M."/>
            <person name="Johnson P.J."/>
        </authorList>
    </citation>
    <scope>NUCLEOTIDE SEQUENCE [LARGE SCALE GENOMIC DNA]</scope>
    <source>
        <strain evidence="4">G3</strain>
    </source>
</reference>
<evidence type="ECO:0000259" key="3">
    <source>
        <dbReference type="SMART" id="SM01302"/>
    </source>
</evidence>
<dbReference type="EMBL" id="DS113293">
    <property type="protein sequence ID" value="EAY12972.1"/>
    <property type="molecule type" value="Genomic_DNA"/>
</dbReference>
<dbReference type="InterPro" id="IPR015943">
    <property type="entry name" value="WD40/YVTN_repeat-like_dom_sf"/>
</dbReference>